<organism evidence="2 5">
    <name type="scientific">Comamonas thiooxydans</name>
    <dbReference type="NCBI Taxonomy" id="363952"/>
    <lineage>
        <taxon>Bacteria</taxon>
        <taxon>Pseudomonadati</taxon>
        <taxon>Pseudomonadota</taxon>
        <taxon>Betaproteobacteria</taxon>
        <taxon>Burkholderiales</taxon>
        <taxon>Comamonadaceae</taxon>
        <taxon>Comamonas</taxon>
    </lineage>
</organism>
<dbReference type="OrthoDB" id="9798430at2"/>
<accession>A0A096F5H9</accession>
<dbReference type="InterPro" id="IPR037523">
    <property type="entry name" value="VOC_core"/>
</dbReference>
<dbReference type="InterPro" id="IPR029068">
    <property type="entry name" value="Glyas_Bleomycin-R_OHBP_Dase"/>
</dbReference>
<dbReference type="PANTHER" id="PTHR21366:SF22">
    <property type="entry name" value="VOC DOMAIN-CONTAINING PROTEIN"/>
    <property type="match status" value="1"/>
</dbReference>
<evidence type="ECO:0000259" key="1">
    <source>
        <dbReference type="PROSITE" id="PS51819"/>
    </source>
</evidence>
<reference evidence="4 5" key="1">
    <citation type="submission" date="2013-09" db="EMBL/GenBank/DDBJ databases">
        <title>High correlation between genotypes and phenotypes of environmental bacteria Comamonas testosteroni strains.</title>
        <authorList>
            <person name="Liu L."/>
            <person name="Zhu W."/>
            <person name="Xia X."/>
            <person name="Xu B."/>
            <person name="Luo M."/>
            <person name="Wang G."/>
        </authorList>
    </citation>
    <scope>NUCLEOTIDE SEQUENCE [LARGE SCALE GENOMIC DNA]</scope>
    <source>
        <strain evidence="3 4">DF2</strain>
        <strain evidence="2 5">JL14</strain>
    </source>
</reference>
<evidence type="ECO:0000313" key="2">
    <source>
        <dbReference type="EMBL" id="KGG83016.1"/>
    </source>
</evidence>
<gene>
    <name evidence="2" type="ORF">P245_26635</name>
    <name evidence="3" type="ORF">P608_07150</name>
</gene>
<dbReference type="EMBL" id="AWTN01000148">
    <property type="protein sequence ID" value="KGG83016.1"/>
    <property type="molecule type" value="Genomic_DNA"/>
</dbReference>
<evidence type="ECO:0000313" key="3">
    <source>
        <dbReference type="EMBL" id="KGH15578.1"/>
    </source>
</evidence>
<dbReference type="SUPFAM" id="SSF54593">
    <property type="entry name" value="Glyoxalase/Bleomycin resistance protein/Dihydroxybiphenyl dioxygenase"/>
    <property type="match status" value="1"/>
</dbReference>
<dbReference type="InterPro" id="IPR050383">
    <property type="entry name" value="GlyoxalaseI/FosfomycinResist"/>
</dbReference>
<feature type="domain" description="VOC" evidence="1">
    <location>
        <begin position="2"/>
        <end position="127"/>
    </location>
</feature>
<dbReference type="Proteomes" id="UP000029549">
    <property type="component" value="Unassembled WGS sequence"/>
</dbReference>
<dbReference type="PANTHER" id="PTHR21366">
    <property type="entry name" value="GLYOXALASE FAMILY PROTEIN"/>
    <property type="match status" value="1"/>
</dbReference>
<dbReference type="RefSeq" id="WP_034351770.1">
    <property type="nucleotide sequence ID" value="NZ_AWOS01000002.1"/>
</dbReference>
<sequence length="130" mass="13915">MKLGYTIIYVPDVSASLEFFSRAFGIQQRFLHESGTYGELETGQTTLAFAAHELGALNFPGGHVEAHSSAKPLGFEIALVTEEIVQAHRNALSAGAIEMAAPTAKPWGQMVSYLRCPDGCVVELCTPMAA</sequence>
<accession>A0A0K6ID14</accession>
<protein>
    <submittedName>
        <fullName evidence="2">Glyoxalase</fullName>
    </submittedName>
</protein>
<proteinExistence type="predicted"/>
<dbReference type="Gene3D" id="3.10.180.10">
    <property type="entry name" value="2,3-Dihydroxybiphenyl 1,2-Dioxygenase, domain 1"/>
    <property type="match status" value="1"/>
</dbReference>
<dbReference type="EMBL" id="AWTP01000087">
    <property type="protein sequence ID" value="KGH15578.1"/>
    <property type="molecule type" value="Genomic_DNA"/>
</dbReference>
<evidence type="ECO:0000313" key="5">
    <source>
        <dbReference type="Proteomes" id="UP000029567"/>
    </source>
</evidence>
<dbReference type="Proteomes" id="UP000029567">
    <property type="component" value="Unassembled WGS sequence"/>
</dbReference>
<dbReference type="InterPro" id="IPR025870">
    <property type="entry name" value="Glyoxalase-like_dom"/>
</dbReference>
<dbReference type="Pfam" id="PF12681">
    <property type="entry name" value="Glyoxalase_2"/>
    <property type="match status" value="1"/>
</dbReference>
<keyword evidence="4" id="KW-1185">Reference proteome</keyword>
<name>A0A096F5H9_9BURK</name>
<comment type="caution">
    <text evidence="2">The sequence shown here is derived from an EMBL/GenBank/DDBJ whole genome shotgun (WGS) entry which is preliminary data.</text>
</comment>
<dbReference type="PROSITE" id="PS51819">
    <property type="entry name" value="VOC"/>
    <property type="match status" value="1"/>
</dbReference>
<dbReference type="AlphaFoldDB" id="A0A096F5H9"/>
<evidence type="ECO:0000313" key="4">
    <source>
        <dbReference type="Proteomes" id="UP000029549"/>
    </source>
</evidence>